<dbReference type="EMBL" id="CP013264">
    <property type="protein sequence ID" value="ALR19820.1"/>
    <property type="molecule type" value="Genomic_DNA"/>
</dbReference>
<dbReference type="OrthoDB" id="7406066at2"/>
<dbReference type="Proteomes" id="UP000056968">
    <property type="component" value="Chromosome"/>
</dbReference>
<gene>
    <name evidence="2" type="ORF">ATN00_05335</name>
</gene>
<dbReference type="AlphaFoldDB" id="A0A0S3EWK3"/>
<proteinExistence type="predicted"/>
<dbReference type="KEGG" id="sbd:ATN00_05335"/>
<protein>
    <recommendedName>
        <fullName evidence="4">Outer membrane beta-barrel protein</fullName>
    </recommendedName>
</protein>
<feature type="chain" id="PRO_5006611701" description="Outer membrane beta-barrel protein" evidence="1">
    <location>
        <begin position="33"/>
        <end position="421"/>
    </location>
</feature>
<accession>A0A0S3EWK3</accession>
<evidence type="ECO:0008006" key="4">
    <source>
        <dbReference type="Google" id="ProtNLM"/>
    </source>
</evidence>
<feature type="signal peptide" evidence="1">
    <location>
        <begin position="1"/>
        <end position="32"/>
    </location>
</feature>
<evidence type="ECO:0000256" key="1">
    <source>
        <dbReference type="SAM" id="SignalP"/>
    </source>
</evidence>
<dbReference type="STRING" id="1332080.ATN00_05335"/>
<sequence>MRRSTQPPGKGRRRPYYGAALLVLGMAQGVQAQTIEEDAQQHQSVLDLERPGYEPRRIKLGNVLLSPELDVGVTYNSNIYAAHVDRRDDFVTRIQPRLTIEEDEGRFQWHGELSGELRRYASNGRENSESYGAVGTFAALLSQQLTVTGTAGYRRAVENRADPEVRQNPTLGPPLFDVLNGELQMRVEGSRLGFSLKGQAEKYDFVARANDDRDFTSYRGTARLFYRLSPMFDGYVQGYVNQRNFRRADIGSGASRDGRTIGGLVGVQVNPSGKLRGDIGAGVFRYKPESAFFESFSGFALEGSLIYSPRQRTALILDVFSGDVATVRNGASGRIDRSARLTVQQEIRHNLIASAAFRYRQTRYRGIDSRLNTIGGDVDIEYLLNRHLSLALTGQLVKRTGGNDMDRFERSRIGIALRMRY</sequence>
<dbReference type="RefSeq" id="WP_062062995.1">
    <property type="nucleotide sequence ID" value="NZ_CP013264.1"/>
</dbReference>
<evidence type="ECO:0000313" key="3">
    <source>
        <dbReference type="Proteomes" id="UP000056968"/>
    </source>
</evidence>
<name>A0A0S3EWK3_9SPHN</name>
<dbReference type="InterPro" id="IPR018759">
    <property type="entry name" value="BBP2_2"/>
</dbReference>
<keyword evidence="1" id="KW-0732">Signal</keyword>
<keyword evidence="3" id="KW-1185">Reference proteome</keyword>
<organism evidence="2 3">
    <name type="scientific">Sphingobium baderi</name>
    <dbReference type="NCBI Taxonomy" id="1332080"/>
    <lineage>
        <taxon>Bacteria</taxon>
        <taxon>Pseudomonadati</taxon>
        <taxon>Pseudomonadota</taxon>
        <taxon>Alphaproteobacteria</taxon>
        <taxon>Sphingomonadales</taxon>
        <taxon>Sphingomonadaceae</taxon>
        <taxon>Sphingobium</taxon>
    </lineage>
</organism>
<evidence type="ECO:0000313" key="2">
    <source>
        <dbReference type="EMBL" id="ALR19820.1"/>
    </source>
</evidence>
<reference evidence="2 3" key="1">
    <citation type="submission" date="2015-11" db="EMBL/GenBank/DDBJ databases">
        <title>A Two-component Flavoprotein Monooxygenase System MeaXY Responsible for para-Hydroxylation of 2-Methyl-6-ethylaniline and 2,6-Diethylaniline in Sphingobium baderi DE-13.</title>
        <authorList>
            <person name="Cheng M."/>
            <person name="Meng Q."/>
            <person name="Yang Y."/>
            <person name="Chu C."/>
            <person name="Yan X."/>
            <person name="He J."/>
            <person name="Li S."/>
        </authorList>
    </citation>
    <scope>NUCLEOTIDE SEQUENCE [LARGE SCALE GENOMIC DNA]</scope>
    <source>
        <strain evidence="2 3">DE-13</strain>
    </source>
</reference>
<dbReference type="Pfam" id="PF10082">
    <property type="entry name" value="BBP2_2"/>
    <property type="match status" value="1"/>
</dbReference>